<protein>
    <submittedName>
        <fullName evidence="9">ABC transporter permease</fullName>
    </submittedName>
</protein>
<feature type="transmembrane region" description="Helical" evidence="7">
    <location>
        <begin position="44"/>
        <end position="65"/>
    </location>
</feature>
<dbReference type="RefSeq" id="WP_151143200.1">
    <property type="nucleotide sequence ID" value="NZ_WAGX01000004.1"/>
</dbReference>
<feature type="transmembrane region" description="Helical" evidence="7">
    <location>
        <begin position="410"/>
        <end position="430"/>
    </location>
</feature>
<dbReference type="OrthoDB" id="9797852at2"/>
<feature type="domain" description="ABC transmembrane type-1" evidence="8">
    <location>
        <begin position="368"/>
        <end position="566"/>
    </location>
</feature>
<feature type="transmembrane region" description="Helical" evidence="7">
    <location>
        <begin position="545"/>
        <end position="569"/>
    </location>
</feature>
<keyword evidence="6 7" id="KW-0472">Membrane</keyword>
<comment type="caution">
    <text evidence="9">The sequence shown here is derived from an EMBL/GenBank/DDBJ whole genome shotgun (WGS) entry which is preliminary data.</text>
</comment>
<feature type="transmembrane region" description="Helical" evidence="7">
    <location>
        <begin position="488"/>
        <end position="510"/>
    </location>
</feature>
<keyword evidence="2 7" id="KW-0813">Transport</keyword>
<evidence type="ECO:0000256" key="3">
    <source>
        <dbReference type="ARBA" id="ARBA00022475"/>
    </source>
</evidence>
<dbReference type="EMBL" id="WAGX01000004">
    <property type="protein sequence ID" value="KAB1440025.1"/>
    <property type="molecule type" value="Genomic_DNA"/>
</dbReference>
<keyword evidence="5 7" id="KW-1133">Transmembrane helix</keyword>
<dbReference type="GO" id="GO:0005886">
    <property type="term" value="C:plasma membrane"/>
    <property type="evidence" value="ECO:0007669"/>
    <property type="project" value="UniProtKB-SubCell"/>
</dbReference>
<dbReference type="InterPro" id="IPR050366">
    <property type="entry name" value="BP-dependent_transpt_permease"/>
</dbReference>
<sequence>MANIENKKNNNQDSNKANALDDEQRVLVLSPGMLVTKRFLRNHLALVGLIIIVFMFSFSFIGGVLSPYGEREVFRTYETALKDYAGASINKEYQFTDAKEKEFPALAKADMILAINKDSDSFTSGDVVYTLIKETERMYRIVQLKEVGSVMTVKGITSFNQTGDVLFTDSMKEAYANAVAADGQSFEVENVTYVITKSGKMDIISLAEEVSIATTMIFHTYTKDTSLTSEFKVEAQKAIAKNQTSFEADGLTYTLEIRDQSALFYLEGKEYASASEYSIKAIASDVFLSIDFKLALEQAIRSNKTKLAFTNELGEIEQYVIERNHTQYTVKREVSTQVNNTYESPSLKHWLGTDGNGMDVMTRLMYGGRISLLIGFVVVILEIVLGILIGGVSGYFGGWMDTFCMRMVDVFNCIPSMPLYIILGAIMDFMKINPSIRIYFLCVVLGILTWPKVARMVRGQILSLREQEFMIATEATGIRTSKRIFKHLIPNVIPQIVVMATMGLGDVILLEATLSFFGLGVKYPYASWGNIVNAVNDVYVMTNFWFIWIPAGLLILITVLGFNFIGDGLRDAFDPKMKR</sequence>
<evidence type="ECO:0000256" key="7">
    <source>
        <dbReference type="RuleBase" id="RU363032"/>
    </source>
</evidence>
<keyword evidence="3" id="KW-1003">Cell membrane</keyword>
<dbReference type="CDD" id="cd06261">
    <property type="entry name" value="TM_PBP2"/>
    <property type="match status" value="1"/>
</dbReference>
<accession>A0A7V7QN79</accession>
<evidence type="ECO:0000313" key="9">
    <source>
        <dbReference type="EMBL" id="KAB1440025.1"/>
    </source>
</evidence>
<reference evidence="9 10" key="2">
    <citation type="submission" date="2020-02" db="EMBL/GenBank/DDBJ databases">
        <title>Candidatus Galacturonibacter soehngenii shows hetero-acetogenic catabolism of galacturonic acid but lacks a canonical carbon monoxide dehydrogenase/acetyl-CoA synthase complex.</title>
        <authorList>
            <person name="Diender M."/>
            <person name="Stouten G.R."/>
            <person name="Petersen J.F."/>
            <person name="Nielsen P.H."/>
            <person name="Dueholm M.S."/>
            <person name="Pronk J.T."/>
            <person name="Van Loosdrecht M.C.M."/>
        </authorList>
    </citation>
    <scope>NUCLEOTIDE SEQUENCE [LARGE SCALE GENOMIC DNA]</scope>
    <source>
        <strain evidence="9">GalUA</strain>
    </source>
</reference>
<proteinExistence type="inferred from homology"/>
<dbReference type="Pfam" id="PF12911">
    <property type="entry name" value="OppC_N"/>
    <property type="match status" value="1"/>
</dbReference>
<evidence type="ECO:0000256" key="4">
    <source>
        <dbReference type="ARBA" id="ARBA00022692"/>
    </source>
</evidence>
<keyword evidence="10" id="KW-1185">Reference proteome</keyword>
<evidence type="ECO:0000259" key="8">
    <source>
        <dbReference type="PROSITE" id="PS50928"/>
    </source>
</evidence>
<dbReference type="Pfam" id="PF00528">
    <property type="entry name" value="BPD_transp_1"/>
    <property type="match status" value="1"/>
</dbReference>
<feature type="transmembrane region" description="Helical" evidence="7">
    <location>
        <begin position="372"/>
        <end position="398"/>
    </location>
</feature>
<name>A0A7V7QN79_9FIRM</name>
<keyword evidence="4 7" id="KW-0812">Transmembrane</keyword>
<dbReference type="PANTHER" id="PTHR43386:SF1">
    <property type="entry name" value="D,D-DIPEPTIDE TRANSPORT SYSTEM PERMEASE PROTEIN DDPC-RELATED"/>
    <property type="match status" value="1"/>
</dbReference>
<feature type="transmembrane region" description="Helical" evidence="7">
    <location>
        <begin position="436"/>
        <end position="454"/>
    </location>
</feature>
<dbReference type="Proteomes" id="UP000461768">
    <property type="component" value="Unassembled WGS sequence"/>
</dbReference>
<comment type="subcellular location">
    <subcellularLocation>
        <location evidence="1 7">Cell membrane</location>
        <topology evidence="1 7">Multi-pass membrane protein</topology>
    </subcellularLocation>
</comment>
<dbReference type="InterPro" id="IPR000515">
    <property type="entry name" value="MetI-like"/>
</dbReference>
<dbReference type="InterPro" id="IPR025966">
    <property type="entry name" value="OppC_N"/>
</dbReference>
<dbReference type="PANTHER" id="PTHR43386">
    <property type="entry name" value="OLIGOPEPTIDE TRANSPORT SYSTEM PERMEASE PROTEIN APPC"/>
    <property type="match status" value="1"/>
</dbReference>
<evidence type="ECO:0000256" key="1">
    <source>
        <dbReference type="ARBA" id="ARBA00004651"/>
    </source>
</evidence>
<dbReference type="PROSITE" id="PS50928">
    <property type="entry name" value="ABC_TM1"/>
    <property type="match status" value="1"/>
</dbReference>
<gene>
    <name evidence="9" type="ORF">F7O84_06500</name>
</gene>
<dbReference type="SUPFAM" id="SSF161098">
    <property type="entry name" value="MetI-like"/>
    <property type="match status" value="1"/>
</dbReference>
<dbReference type="Gene3D" id="1.10.3720.10">
    <property type="entry name" value="MetI-like"/>
    <property type="match status" value="1"/>
</dbReference>
<dbReference type="InterPro" id="IPR035906">
    <property type="entry name" value="MetI-like_sf"/>
</dbReference>
<evidence type="ECO:0000256" key="5">
    <source>
        <dbReference type="ARBA" id="ARBA00022989"/>
    </source>
</evidence>
<evidence type="ECO:0000256" key="6">
    <source>
        <dbReference type="ARBA" id="ARBA00023136"/>
    </source>
</evidence>
<comment type="similarity">
    <text evidence="7">Belongs to the binding-protein-dependent transport system permease family.</text>
</comment>
<dbReference type="GO" id="GO:0055085">
    <property type="term" value="P:transmembrane transport"/>
    <property type="evidence" value="ECO:0007669"/>
    <property type="project" value="InterPro"/>
</dbReference>
<evidence type="ECO:0000256" key="2">
    <source>
        <dbReference type="ARBA" id="ARBA00022448"/>
    </source>
</evidence>
<dbReference type="AlphaFoldDB" id="A0A7V7QN79"/>
<organism evidence="9 10">
    <name type="scientific">Candidatus Galacturonatibacter soehngenii</name>
    <dbReference type="NCBI Taxonomy" id="2307010"/>
    <lineage>
        <taxon>Bacteria</taxon>
        <taxon>Bacillati</taxon>
        <taxon>Bacillota</taxon>
        <taxon>Clostridia</taxon>
        <taxon>Lachnospirales</taxon>
        <taxon>Lachnospiraceae</taxon>
        <taxon>Candidatus Galacturonatibacter</taxon>
    </lineage>
</organism>
<evidence type="ECO:0000313" key="10">
    <source>
        <dbReference type="Proteomes" id="UP000461768"/>
    </source>
</evidence>
<reference evidence="9 10" key="1">
    <citation type="submission" date="2019-09" db="EMBL/GenBank/DDBJ databases">
        <authorList>
            <person name="Valk L.C."/>
        </authorList>
    </citation>
    <scope>NUCLEOTIDE SEQUENCE [LARGE SCALE GENOMIC DNA]</scope>
    <source>
        <strain evidence="9">GalUA</strain>
    </source>
</reference>